<feature type="transmembrane region" description="Helical" evidence="5">
    <location>
        <begin position="20"/>
        <end position="43"/>
    </location>
</feature>
<dbReference type="InterPro" id="IPR018499">
    <property type="entry name" value="Tetraspanin/Peripherin"/>
</dbReference>
<keyword evidence="2 5" id="KW-0812">Transmembrane</keyword>
<evidence type="ECO:0000313" key="6">
    <source>
        <dbReference type="EMBL" id="RWS05868.1"/>
    </source>
</evidence>
<feature type="transmembrane region" description="Helical" evidence="5">
    <location>
        <begin position="185"/>
        <end position="210"/>
    </location>
</feature>
<dbReference type="STRING" id="1965070.A0A3S3PCQ9"/>
<feature type="non-terminal residue" evidence="6">
    <location>
        <position position="307"/>
    </location>
</feature>
<accession>A0A3S3PCQ9</accession>
<organism evidence="6 7">
    <name type="scientific">Dinothrombium tinctorium</name>
    <dbReference type="NCBI Taxonomy" id="1965070"/>
    <lineage>
        <taxon>Eukaryota</taxon>
        <taxon>Metazoa</taxon>
        <taxon>Ecdysozoa</taxon>
        <taxon>Arthropoda</taxon>
        <taxon>Chelicerata</taxon>
        <taxon>Arachnida</taxon>
        <taxon>Acari</taxon>
        <taxon>Acariformes</taxon>
        <taxon>Trombidiformes</taxon>
        <taxon>Prostigmata</taxon>
        <taxon>Anystina</taxon>
        <taxon>Parasitengona</taxon>
        <taxon>Trombidioidea</taxon>
        <taxon>Trombidiidae</taxon>
        <taxon>Dinothrombium</taxon>
    </lineage>
</organism>
<reference evidence="6 7" key="1">
    <citation type="journal article" date="2018" name="Gigascience">
        <title>Genomes of trombidid mites reveal novel predicted allergens and laterally-transferred genes associated with secondary metabolism.</title>
        <authorList>
            <person name="Dong X."/>
            <person name="Chaisiri K."/>
            <person name="Xia D."/>
            <person name="Armstrong S.D."/>
            <person name="Fang Y."/>
            <person name="Donnelly M.J."/>
            <person name="Kadowaki T."/>
            <person name="McGarry J.W."/>
            <person name="Darby A.C."/>
            <person name="Makepeace B.L."/>
        </authorList>
    </citation>
    <scope>NUCLEOTIDE SEQUENCE [LARGE SCALE GENOMIC DNA]</scope>
    <source>
        <strain evidence="6">UoL-WK</strain>
    </source>
</reference>
<protein>
    <submittedName>
        <fullName evidence="6">Tetraspanin-15-like protein</fullName>
    </submittedName>
</protein>
<dbReference type="OrthoDB" id="5982705at2759"/>
<comment type="subcellular location">
    <subcellularLocation>
        <location evidence="1">Membrane</location>
        <topology evidence="1">Multi-pass membrane protein</topology>
    </subcellularLocation>
</comment>
<sequence length="307" mass="34815">MMSHPKKLQVPKLYLISNLLSYGVYFFRITQLLGSIIVVFTLWVLSTSPNLKKIFTGTLPLTYIALGLGLLLFTNGLLGWMGSYKRGGCMIKMVSDIVEQSWKELNQRSRNLIQQEFDCCGLYGMSEYAHKIETIDSSCYRQTNLSELSSEQVNKLNATGPFTDLKQNGCKDILTNWILRHKMTLAAAFGGFLLFQVITALLSVSAVIHLKDRSSSTTSLEERTYIYEKLKNSLPKPASFRTLDRLFHPLTKVVITTFPENPCPDMSNSNTCRIPHSVKDNLFCLHGYDDFIIILYSKKHLDKSNIS</sequence>
<dbReference type="Pfam" id="PF00335">
    <property type="entry name" value="Tetraspanin"/>
    <property type="match status" value="1"/>
</dbReference>
<dbReference type="CDD" id="cd03127">
    <property type="entry name" value="tetraspanin_LEL"/>
    <property type="match status" value="1"/>
</dbReference>
<dbReference type="InterPro" id="IPR008952">
    <property type="entry name" value="Tetraspanin_EC2_sf"/>
</dbReference>
<evidence type="ECO:0000256" key="4">
    <source>
        <dbReference type="ARBA" id="ARBA00023136"/>
    </source>
</evidence>
<proteinExistence type="predicted"/>
<keyword evidence="3 5" id="KW-1133">Transmembrane helix</keyword>
<keyword evidence="4 5" id="KW-0472">Membrane</keyword>
<evidence type="ECO:0000256" key="1">
    <source>
        <dbReference type="ARBA" id="ARBA00004141"/>
    </source>
</evidence>
<name>A0A3S3PCQ9_9ACAR</name>
<feature type="transmembrane region" description="Helical" evidence="5">
    <location>
        <begin position="63"/>
        <end position="83"/>
    </location>
</feature>
<evidence type="ECO:0000256" key="3">
    <source>
        <dbReference type="ARBA" id="ARBA00022989"/>
    </source>
</evidence>
<dbReference type="SUPFAM" id="SSF48652">
    <property type="entry name" value="Tetraspanin"/>
    <property type="match status" value="1"/>
</dbReference>
<keyword evidence="7" id="KW-1185">Reference proteome</keyword>
<evidence type="ECO:0000256" key="2">
    <source>
        <dbReference type="ARBA" id="ARBA00022692"/>
    </source>
</evidence>
<gene>
    <name evidence="6" type="ORF">B4U79_05394</name>
</gene>
<evidence type="ECO:0000313" key="7">
    <source>
        <dbReference type="Proteomes" id="UP000285301"/>
    </source>
</evidence>
<dbReference type="EMBL" id="NCKU01004486">
    <property type="protein sequence ID" value="RWS05868.1"/>
    <property type="molecule type" value="Genomic_DNA"/>
</dbReference>
<comment type="caution">
    <text evidence="6">The sequence shown here is derived from an EMBL/GenBank/DDBJ whole genome shotgun (WGS) entry which is preliminary data.</text>
</comment>
<evidence type="ECO:0000256" key="5">
    <source>
        <dbReference type="SAM" id="Phobius"/>
    </source>
</evidence>
<dbReference type="AlphaFoldDB" id="A0A3S3PCQ9"/>
<dbReference type="Gene3D" id="1.10.1450.10">
    <property type="entry name" value="Tetraspanin"/>
    <property type="match status" value="1"/>
</dbReference>
<dbReference type="Proteomes" id="UP000285301">
    <property type="component" value="Unassembled WGS sequence"/>
</dbReference>
<dbReference type="GO" id="GO:0016020">
    <property type="term" value="C:membrane"/>
    <property type="evidence" value="ECO:0007669"/>
    <property type="project" value="UniProtKB-SubCell"/>
</dbReference>